<proteinExistence type="predicted"/>
<gene>
    <name evidence="1" type="ORF">U0042_02610</name>
</gene>
<accession>A0ABZ0WMV1</accession>
<keyword evidence="2" id="KW-1185">Reference proteome</keyword>
<protein>
    <submittedName>
        <fullName evidence="1">Uncharacterized protein</fullName>
    </submittedName>
</protein>
<name>A0ABZ0WMV1_9BURK</name>
<dbReference type="Proteomes" id="UP001325479">
    <property type="component" value="Chromosome"/>
</dbReference>
<dbReference type="EMBL" id="CP139965">
    <property type="protein sequence ID" value="WQD78618.1"/>
    <property type="molecule type" value="Genomic_DNA"/>
</dbReference>
<dbReference type="RefSeq" id="WP_198665254.1">
    <property type="nucleotide sequence ID" value="NZ_CP139965.1"/>
</dbReference>
<organism evidence="1 2">
    <name type="scientific">Paraburkholderia kururiensis</name>
    <dbReference type="NCBI Taxonomy" id="984307"/>
    <lineage>
        <taxon>Bacteria</taxon>
        <taxon>Pseudomonadati</taxon>
        <taxon>Pseudomonadota</taxon>
        <taxon>Betaproteobacteria</taxon>
        <taxon>Burkholderiales</taxon>
        <taxon>Burkholderiaceae</taxon>
        <taxon>Paraburkholderia</taxon>
    </lineage>
</organism>
<reference evidence="1 2" key="1">
    <citation type="submission" date="2023-12" db="EMBL/GenBank/DDBJ databases">
        <title>Genome sequencing and assembly of bacterial species from a model synthetic community.</title>
        <authorList>
            <person name="Hogle S.L."/>
        </authorList>
    </citation>
    <scope>NUCLEOTIDE SEQUENCE [LARGE SCALE GENOMIC DNA]</scope>
    <source>
        <strain evidence="1 2">HAMBI 2494</strain>
    </source>
</reference>
<sequence length="45" mass="5008">MMRALCDGKYRSVAAKVHADGQERLSAAPLTRAIGMARREQEQPH</sequence>
<evidence type="ECO:0000313" key="1">
    <source>
        <dbReference type="EMBL" id="WQD78618.1"/>
    </source>
</evidence>
<evidence type="ECO:0000313" key="2">
    <source>
        <dbReference type="Proteomes" id="UP001325479"/>
    </source>
</evidence>